<dbReference type="RefSeq" id="XP_019762968.1">
    <property type="nucleotide sequence ID" value="XM_019907409.2"/>
</dbReference>
<sequence length="215" mass="24308">MHRLLLFCILVGLSNALIHVGHHIKNEAVKNGKLRSFLHKYANNTNSLEKCAHFDNEFNLVSSEAETCLDRTYNSDEITFCSYVKSGLRDCFNSTNALLEKCLPVKSKNVFLFMLDSTINLLKAVCAASAAEVIELVQPCVIDAIRGSDNMCYDSIEIDLLSFELNSSTKSDICKTLHSYRTCIDLELDRECSSAITTRTFFKFYDIWTSKCINQ</sequence>
<evidence type="ECO:0000313" key="2">
    <source>
        <dbReference type="EnsemblMetazoa" id="XP_019762968.1"/>
    </source>
</evidence>
<dbReference type="KEGG" id="dpa:109539576"/>
<keyword evidence="3" id="KW-1185">Reference proteome</keyword>
<evidence type="ECO:0000256" key="1">
    <source>
        <dbReference type="SAM" id="SignalP"/>
    </source>
</evidence>
<dbReference type="EnsemblMetazoa" id="XM_019907409.1">
    <property type="protein sequence ID" value="XP_019762968.1"/>
    <property type="gene ID" value="LOC109539576"/>
</dbReference>
<accession>A0AAR5PPM8</accession>
<dbReference type="RefSeq" id="XP_048522906.1">
    <property type="nucleotide sequence ID" value="XM_048666949.1"/>
</dbReference>
<dbReference type="Proteomes" id="UP000019118">
    <property type="component" value="Unassembled WGS sequence"/>
</dbReference>
<evidence type="ECO:0000313" key="3">
    <source>
        <dbReference type="Proteomes" id="UP000019118"/>
    </source>
</evidence>
<proteinExistence type="predicted"/>
<dbReference type="AlphaFoldDB" id="A0AAR5PPM8"/>
<reference evidence="3" key="1">
    <citation type="journal article" date="2013" name="Genome Biol.">
        <title>Draft genome of the mountain pine beetle, Dendroctonus ponderosae Hopkins, a major forest pest.</title>
        <authorList>
            <person name="Keeling C.I."/>
            <person name="Yuen M.M."/>
            <person name="Liao N.Y."/>
            <person name="Docking T.R."/>
            <person name="Chan S.K."/>
            <person name="Taylor G.A."/>
            <person name="Palmquist D.L."/>
            <person name="Jackman S.D."/>
            <person name="Nguyen A."/>
            <person name="Li M."/>
            <person name="Henderson H."/>
            <person name="Janes J.K."/>
            <person name="Zhao Y."/>
            <person name="Pandoh P."/>
            <person name="Moore R."/>
            <person name="Sperling F.A."/>
            <person name="Huber D.P."/>
            <person name="Birol I."/>
            <person name="Jones S.J."/>
            <person name="Bohlmann J."/>
        </authorList>
    </citation>
    <scope>NUCLEOTIDE SEQUENCE</scope>
</reference>
<protein>
    <recommendedName>
        <fullName evidence="4">DUF19 domain-containing protein</fullName>
    </recommendedName>
</protein>
<evidence type="ECO:0008006" key="4">
    <source>
        <dbReference type="Google" id="ProtNLM"/>
    </source>
</evidence>
<reference evidence="2" key="2">
    <citation type="submission" date="2024-08" db="UniProtKB">
        <authorList>
            <consortium name="EnsemblMetazoa"/>
        </authorList>
    </citation>
    <scope>IDENTIFICATION</scope>
</reference>
<organism evidence="2 3">
    <name type="scientific">Dendroctonus ponderosae</name>
    <name type="common">Mountain pine beetle</name>
    <dbReference type="NCBI Taxonomy" id="77166"/>
    <lineage>
        <taxon>Eukaryota</taxon>
        <taxon>Metazoa</taxon>
        <taxon>Ecdysozoa</taxon>
        <taxon>Arthropoda</taxon>
        <taxon>Hexapoda</taxon>
        <taxon>Insecta</taxon>
        <taxon>Pterygota</taxon>
        <taxon>Neoptera</taxon>
        <taxon>Endopterygota</taxon>
        <taxon>Coleoptera</taxon>
        <taxon>Polyphaga</taxon>
        <taxon>Cucujiformia</taxon>
        <taxon>Curculionidae</taxon>
        <taxon>Scolytinae</taxon>
        <taxon>Dendroctonus</taxon>
    </lineage>
</organism>
<feature type="chain" id="PRO_5043355629" description="DUF19 domain-containing protein" evidence="1">
    <location>
        <begin position="17"/>
        <end position="215"/>
    </location>
</feature>
<feature type="signal peptide" evidence="1">
    <location>
        <begin position="1"/>
        <end position="16"/>
    </location>
</feature>
<keyword evidence="1" id="KW-0732">Signal</keyword>
<dbReference type="GeneID" id="109539573"/>
<name>A0AAR5PPM8_DENPD</name>
<dbReference type="CTD" id="100303755"/>
<dbReference type="GeneID" id="109539576"/>